<dbReference type="InterPro" id="IPR011990">
    <property type="entry name" value="TPR-like_helical_dom_sf"/>
</dbReference>
<keyword evidence="3 7" id="KW-0418">Kinase</keyword>
<dbReference type="CDD" id="cd14014">
    <property type="entry name" value="STKc_PknB_like"/>
    <property type="match status" value="1"/>
</dbReference>
<dbReference type="InParanoid" id="Q01QI7"/>
<dbReference type="GO" id="GO:0004674">
    <property type="term" value="F:protein serine/threonine kinase activity"/>
    <property type="evidence" value="ECO:0007669"/>
    <property type="project" value="UniProtKB-KW"/>
</dbReference>
<dbReference type="AlphaFoldDB" id="Q01QI7"/>
<dbReference type="InterPro" id="IPR000719">
    <property type="entry name" value="Prot_kinase_dom"/>
</dbReference>
<dbReference type="PROSITE" id="PS50005">
    <property type="entry name" value="TPR"/>
    <property type="match status" value="1"/>
</dbReference>
<dbReference type="InterPro" id="IPR019734">
    <property type="entry name" value="TPR_rpt"/>
</dbReference>
<evidence type="ECO:0000256" key="3">
    <source>
        <dbReference type="ARBA" id="ARBA00022777"/>
    </source>
</evidence>
<dbReference type="InterPro" id="IPR011009">
    <property type="entry name" value="Kinase-like_dom_sf"/>
</dbReference>
<keyword evidence="5" id="KW-0802">TPR repeat</keyword>
<dbReference type="Gene3D" id="1.25.40.10">
    <property type="entry name" value="Tetratricopeptide repeat domain"/>
    <property type="match status" value="3"/>
</dbReference>
<dbReference type="Pfam" id="PF13432">
    <property type="entry name" value="TPR_16"/>
    <property type="match status" value="2"/>
</dbReference>
<dbReference type="PROSITE" id="PS00108">
    <property type="entry name" value="PROTEIN_KINASE_ST"/>
    <property type="match status" value="1"/>
</dbReference>
<evidence type="ECO:0000313" key="7">
    <source>
        <dbReference type="EMBL" id="ABJ88083.1"/>
    </source>
</evidence>
<gene>
    <name evidence="7" type="ordered locus">Acid_7172</name>
</gene>
<dbReference type="KEGG" id="sus:Acid_7172"/>
<dbReference type="eggNOG" id="COG0457">
    <property type="taxonomic scope" value="Bacteria"/>
</dbReference>
<feature type="repeat" description="TPR" evidence="5">
    <location>
        <begin position="782"/>
        <end position="815"/>
    </location>
</feature>
<dbReference type="GO" id="GO:0005524">
    <property type="term" value="F:ATP binding"/>
    <property type="evidence" value="ECO:0007669"/>
    <property type="project" value="UniProtKB-KW"/>
</dbReference>
<feature type="domain" description="Protein kinase" evidence="6">
    <location>
        <begin position="88"/>
        <end position="360"/>
    </location>
</feature>
<dbReference type="eggNOG" id="COG0515">
    <property type="taxonomic scope" value="Bacteria"/>
</dbReference>
<organism evidence="7">
    <name type="scientific">Solibacter usitatus (strain Ellin6076)</name>
    <dbReference type="NCBI Taxonomy" id="234267"/>
    <lineage>
        <taxon>Bacteria</taxon>
        <taxon>Pseudomonadati</taxon>
        <taxon>Acidobacteriota</taxon>
        <taxon>Terriglobia</taxon>
        <taxon>Bryobacterales</taxon>
        <taxon>Solibacteraceae</taxon>
        <taxon>Candidatus Solibacter</taxon>
    </lineage>
</organism>
<evidence type="ECO:0000256" key="4">
    <source>
        <dbReference type="ARBA" id="ARBA00022840"/>
    </source>
</evidence>
<dbReference type="PANTHER" id="PTHR43289:SF6">
    <property type="entry name" value="SERINE_THREONINE-PROTEIN KINASE NEKL-3"/>
    <property type="match status" value="1"/>
</dbReference>
<evidence type="ECO:0000256" key="1">
    <source>
        <dbReference type="ARBA" id="ARBA00022679"/>
    </source>
</evidence>
<dbReference type="Gene3D" id="3.30.200.20">
    <property type="entry name" value="Phosphorylase Kinase, domain 1"/>
    <property type="match status" value="1"/>
</dbReference>
<dbReference type="SUPFAM" id="SSF56112">
    <property type="entry name" value="Protein kinase-like (PK-like)"/>
    <property type="match status" value="1"/>
</dbReference>
<keyword evidence="1" id="KW-0808">Transferase</keyword>
<dbReference type="SMART" id="SM00028">
    <property type="entry name" value="TPR"/>
    <property type="match status" value="9"/>
</dbReference>
<evidence type="ECO:0000259" key="6">
    <source>
        <dbReference type="PROSITE" id="PS50011"/>
    </source>
</evidence>
<dbReference type="Gene3D" id="1.10.510.10">
    <property type="entry name" value="Transferase(Phosphotransferase) domain 1"/>
    <property type="match status" value="1"/>
</dbReference>
<dbReference type="Pfam" id="PF00069">
    <property type="entry name" value="Pkinase"/>
    <property type="match status" value="1"/>
</dbReference>
<dbReference type="OrthoDB" id="5526368at2"/>
<dbReference type="PROSITE" id="PS50011">
    <property type="entry name" value="PROTEIN_KINASE_DOM"/>
    <property type="match status" value="1"/>
</dbReference>
<protein>
    <submittedName>
        <fullName evidence="7">Serine/threonine protein kinase with TPR repeats</fullName>
    </submittedName>
</protein>
<reference evidence="7" key="1">
    <citation type="submission" date="2006-10" db="EMBL/GenBank/DDBJ databases">
        <title>Complete sequence of Solibacter usitatus Ellin6076.</title>
        <authorList>
            <consortium name="US DOE Joint Genome Institute"/>
            <person name="Copeland A."/>
            <person name="Lucas S."/>
            <person name="Lapidus A."/>
            <person name="Barry K."/>
            <person name="Detter J.C."/>
            <person name="Glavina del Rio T."/>
            <person name="Hammon N."/>
            <person name="Israni S."/>
            <person name="Dalin E."/>
            <person name="Tice H."/>
            <person name="Pitluck S."/>
            <person name="Thompson L.S."/>
            <person name="Brettin T."/>
            <person name="Bruce D."/>
            <person name="Han C."/>
            <person name="Tapia R."/>
            <person name="Gilna P."/>
            <person name="Schmutz J."/>
            <person name="Larimer F."/>
            <person name="Land M."/>
            <person name="Hauser L."/>
            <person name="Kyrpides N."/>
            <person name="Mikhailova N."/>
            <person name="Janssen P.H."/>
            <person name="Kuske C.R."/>
            <person name="Richardson P."/>
        </authorList>
    </citation>
    <scope>NUCLEOTIDE SEQUENCE</scope>
    <source>
        <strain evidence="7">Ellin6076</strain>
    </source>
</reference>
<keyword evidence="4" id="KW-0067">ATP-binding</keyword>
<evidence type="ECO:0000256" key="5">
    <source>
        <dbReference type="PROSITE-ProRule" id="PRU00339"/>
    </source>
</evidence>
<keyword evidence="2" id="KW-0547">Nucleotide-binding</keyword>
<accession>Q01QI7</accession>
<proteinExistence type="predicted"/>
<dbReference type="EMBL" id="CP000473">
    <property type="protein sequence ID" value="ABJ88083.1"/>
    <property type="molecule type" value="Genomic_DNA"/>
</dbReference>
<name>Q01QI7_SOLUE</name>
<dbReference type="STRING" id="234267.Acid_7172"/>
<dbReference type="SUPFAM" id="SSF48452">
    <property type="entry name" value="TPR-like"/>
    <property type="match status" value="3"/>
</dbReference>
<dbReference type="PANTHER" id="PTHR43289">
    <property type="entry name" value="MITOGEN-ACTIVATED PROTEIN KINASE KINASE KINASE 20-RELATED"/>
    <property type="match status" value="1"/>
</dbReference>
<dbReference type="HOGENOM" id="CLU_294381_0_0_0"/>
<sequence length="1030" mass="112913">MTPQRWPLARKLFDAAVKLGPAEADAYLRAECGDDAELLSEVRAMLEEHRRTGALDRPAWDFTPASPPSVPSGAAPVFGPGQVVAGRYTIVRYLSRGGMGEVYEAEHPLLPDHVALKTLLPAIASDEAMIARFKQEIQLARKIAHPNVCKVFDLEWHPAEGSTILFLTMEFLPGETLAARIQREGRLRPAEALPLLQQMADALDAAHRSGVIHRDFKTSNVMLVPGAAGIRAVVTDFGLARGVTTAAETTATLTNNVAGTLDYMAPELMNGSVATFRSDIYALGAVAYKTITGSLPFAGEAPLAAAFLRARKPIPSPRTLVPDLDPKWEHAILRALDPEPGRRFSDVREFPRALRGEPVSVTVALPTLTRRKVVAAVCVVAALAAAGIGWRTWSRSRTQPGPEAARLYQQGVDDIHAGAYFAATKALDQAVQLAPAFAPARARFAESWVELDLPEKALREFLPIRRQDTSSLSTLDQLQIEAVDRTITREFPAAVEKYEQMRKVTPSAELDIDLGRIYEKAGKPDNAIEAYRRGAEGPSHSPAAWLRLGVLYAQRKKLTESDAAFAEAERRYQQSSNLEGITELTLQRGVAANRASRFPEAAALLRKAMEHAHDAGNLQQEISAKLTLANVSYKAGDTDLAETLAREALATAQTNQLESLTIRGLINLGTSQIGKGDLKGAEQRLQDALALALRTNSTKFVAQTQLNLASLHDTLHRSDDQIREANQALAYFQPNRWVQETFSGLTLLGRAELYRGNFAAAIPPFQRLFDEASKAGDSPNMARAQEALGNAFADSEMYPQALENYREFLRLSADDPQLNSYAALDCALTLSRLGRAQEALPELARAEAAKLTRLRISIPRARAEMALMLNNWREARDRARSTLAEGNVNPPAILDLTRILGLALLRSGDRKAGLQKCEEALALANKLNDVGSLVDTRLALIEALLANRDSARTLAVFHELEPLLASHPETRWRAYGLMSHADPQYAGRAKEAFTQLDSLWGHDAFLRYLSRPDFQELTRPFLQPIPAKHP</sequence>
<dbReference type="InterPro" id="IPR008271">
    <property type="entry name" value="Ser/Thr_kinase_AS"/>
</dbReference>
<keyword evidence="7" id="KW-0723">Serine/threonine-protein kinase</keyword>
<evidence type="ECO:0000256" key="2">
    <source>
        <dbReference type="ARBA" id="ARBA00022741"/>
    </source>
</evidence>